<feature type="transmembrane region" description="Helical" evidence="1">
    <location>
        <begin position="1782"/>
        <end position="1802"/>
    </location>
</feature>
<keyword evidence="1" id="KW-0812">Transmembrane</keyword>
<keyword evidence="4" id="KW-1185">Reference proteome</keyword>
<evidence type="ECO:0000313" key="4">
    <source>
        <dbReference type="Proteomes" id="UP000187209"/>
    </source>
</evidence>
<keyword evidence="1" id="KW-0472">Membrane</keyword>
<feature type="transmembrane region" description="Helical" evidence="1">
    <location>
        <begin position="1908"/>
        <end position="1933"/>
    </location>
</feature>
<accession>A0A1R2BQJ3</accession>
<dbReference type="SUPFAM" id="SSF57184">
    <property type="entry name" value="Growth factor receptor domain"/>
    <property type="match status" value="2"/>
</dbReference>
<reference evidence="3 4" key="1">
    <citation type="submission" date="2016-11" db="EMBL/GenBank/DDBJ databases">
        <title>The macronuclear genome of Stentor coeruleus: a giant cell with tiny introns.</title>
        <authorList>
            <person name="Slabodnick M."/>
            <person name="Ruby J.G."/>
            <person name="Reiff S.B."/>
            <person name="Swart E.C."/>
            <person name="Gosai S."/>
            <person name="Prabakaran S."/>
            <person name="Witkowska E."/>
            <person name="Larue G.E."/>
            <person name="Fisher S."/>
            <person name="Freeman R.M."/>
            <person name="Gunawardena J."/>
            <person name="Chu W."/>
            <person name="Stover N.A."/>
            <person name="Gregory B.D."/>
            <person name="Nowacki M."/>
            <person name="Derisi J."/>
            <person name="Roy S.W."/>
            <person name="Marshall W.F."/>
            <person name="Sood P."/>
        </authorList>
    </citation>
    <scope>NUCLEOTIDE SEQUENCE [LARGE SCALE GENOMIC DNA]</scope>
    <source>
        <strain evidence="3">WM001</strain>
    </source>
</reference>
<feature type="chain" id="PRO_5010338097" description="GPS domain-containing protein" evidence="2">
    <location>
        <begin position="21"/>
        <end position="2004"/>
    </location>
</feature>
<gene>
    <name evidence="3" type="ORF">SteCoe_21014</name>
</gene>
<evidence type="ECO:0000256" key="2">
    <source>
        <dbReference type="SAM" id="SignalP"/>
    </source>
</evidence>
<comment type="caution">
    <text evidence="3">The sequence shown here is derived from an EMBL/GenBank/DDBJ whole genome shotgun (WGS) entry which is preliminary data.</text>
</comment>
<keyword evidence="2" id="KW-0732">Signal</keyword>
<dbReference type="InterPro" id="IPR009030">
    <property type="entry name" value="Growth_fac_rcpt_cys_sf"/>
</dbReference>
<feature type="signal peptide" evidence="2">
    <location>
        <begin position="1"/>
        <end position="20"/>
    </location>
</feature>
<sequence>MVEIKAAFLVLVSILGMIKGDYLSFDEFTVASTMVAGKISHRSDSGELIASNVKVYLYFEPFEVIIYFKGYITLENGSSGFSFSVWCDRTYIVKAVSSISLKGASPEFKGDGILCDLLSVSVDSGENKEVTPGKDFRLYGTLSMGSGLPYYLIEIYGDEISGETSSSFDSNNGFDSTLKIANEGQKTIMLVFLDFYSIVIFDKYIQYSLSFEFVDKKPKKVNESFSVKATVDRELGTSEYELEIIVFIDTPARRVEDTSSYLSGTLVQTTVNGEALFSDLKFLTYNDYGFYISNSDLKLQDTEYLTILKEFGVNLIKITASSDTFKLGEILTVTTYLYQDYVIFERSNEVNIAITGLTFEGDMTIQTDTGIADFSLSFTSIGKAVITATTAEDYPDVVVESFTIYSIDPLCLAFDSERNCFECIYLAEFVEGTCECLNHYYFENFDCVLDDGASLIMVSSSEKHLKLGEKITVTVFLLNENFLYEEEAEVTLFSSDLVMTGEILATLFSSDLVMTGESSVTSSTGIFDFEIQFTNLGETILTAQSSKDYNDCEVVFFTIYSVDPLCMVFENDEYCLECIYLAQFVDGLCECIENTFYDEPYCVYEDGINLILVAASTERLKLGKTLTVSVSLTLNSILYTKETEVTLDSFGIQFEGENKVTTTTGIAEFYISFTSLGSAKLEAKSTKDYSNVKIESFNVFSVDPLCLVFDENSNCIQCIYLADFIDGMCSCINNSYYEEPRCILDDGIDLIMLSGSKEVIEYGQTLTVFVLLFENYLMYTDELEVTLYSSDLKFEGNNKVITNTGIAEFSIKFAGLGKTTLTARSSRDLNDVEITSFDVYSTDPLCSVLDSEEKCLKCINLSDFVEGFCTCIENSYYDESSCLCNDGYFDDLLNNCQKCSNQFSDKDIVSYYNSDYKEITVEFIENVMNSGQSCDKVVTLPSSYEDIYLQCSWINSKTFILIFSEQLPAVNIDITIDSSLVPLKKLCNFYQQETIITVKMIYDLPYPVLDIISPSICSIPCLQEDPIVKHAIVSTDFEYSWSASSSSQSLINYIEGQNLPVLTLSKDLLVSEDLYIYATVKSILYGTESSKSILIKVTNQYLFTVGFDYGSQISVNSFSPLLIKAQVLSSCNVVGAFTYSWKYYSDSLLDLDYILQNSPRPDTIYLPPNTLSENKNYIIEANATLSQTGAYGIAQISIDVMINELKLKLNRWGGTIGSDIDLEIIATVENSENMDLSIDYEWSCKEGSVECIGNNGNALYSSTSGNILTITKDQLRNGAIYLFKVVASTVQNNAEQEVEFKIDNQAKGEIIIETSELVIDNSKNYKLVSKIIPPSESTFSWDFDPDLNSNSNIDFTNSFIIIPPFSLQVGSTYKVTLTMSPASASSIIAYTFISRSNPPTCNSFKSEKLSNKYYLEGISCSSSQSVLYYQFGYSTDKKYWVTNSSPLSSASVFIDDNAEKLLMEVCDDYECTLYENPAANSKQRRELAIIDDFLDSITNYDDIPSAVIYYVKKADSKDTYNTIVLTMGNYFYSEIISDANFNLYISCLYSVLENSTYVSPEIFTYLNNLTIYILSEYPESCSNSEAESIVDSFSEYISLLEYIDLHNFFSAMKNSWFQDKLPGESFLNIEGKLNIYSNRLISSNLPNLDLSFSHSNISIPADLEIDNNIIIDIFYAKYTLNDDFFELSFYESGTYIDYSLVITESKEIQLISESKIQVEINGTYNLDMNHECQYYNYTNSWENSGCDIIKISETKVTASLDHLSSFRINEFSKQCEIGRGPVIAMGVLILICCFLVGIFLKLDYNNEDYPKHDPFLFVYPYSNSFYLQPYFRRSILTLQILGNFIVLFCLIGVLEVYFNSPEEKSADDYGDYFESSIYSGAAAWAITQGFIIPFFLYNCIIEKSRLGLAIQGTILAICAVASIIGIIYMTVVYCSEYTFYWIINILIFTPIQIVLDTLYALVIRYILCRNYLKDDANERTSRSDKNDEKHIFNELDRHNEDNRL</sequence>
<dbReference type="OrthoDB" id="409374at2759"/>
<organism evidence="3 4">
    <name type="scientific">Stentor coeruleus</name>
    <dbReference type="NCBI Taxonomy" id="5963"/>
    <lineage>
        <taxon>Eukaryota</taxon>
        <taxon>Sar</taxon>
        <taxon>Alveolata</taxon>
        <taxon>Ciliophora</taxon>
        <taxon>Postciliodesmatophora</taxon>
        <taxon>Heterotrichea</taxon>
        <taxon>Heterotrichida</taxon>
        <taxon>Stentoridae</taxon>
        <taxon>Stentor</taxon>
    </lineage>
</organism>
<evidence type="ECO:0008006" key="5">
    <source>
        <dbReference type="Google" id="ProtNLM"/>
    </source>
</evidence>
<proteinExistence type="predicted"/>
<feature type="transmembrane region" description="Helical" evidence="1">
    <location>
        <begin position="1939"/>
        <end position="1963"/>
    </location>
</feature>
<keyword evidence="1" id="KW-1133">Transmembrane helix</keyword>
<protein>
    <recommendedName>
        <fullName evidence="5">GPS domain-containing protein</fullName>
    </recommendedName>
</protein>
<feature type="transmembrane region" description="Helical" evidence="1">
    <location>
        <begin position="1835"/>
        <end position="1857"/>
    </location>
</feature>
<feature type="transmembrane region" description="Helical" evidence="1">
    <location>
        <begin position="1877"/>
        <end position="1896"/>
    </location>
</feature>
<evidence type="ECO:0000256" key="1">
    <source>
        <dbReference type="SAM" id="Phobius"/>
    </source>
</evidence>
<dbReference type="Proteomes" id="UP000187209">
    <property type="component" value="Unassembled WGS sequence"/>
</dbReference>
<evidence type="ECO:0000313" key="3">
    <source>
        <dbReference type="EMBL" id="OMJ79031.1"/>
    </source>
</evidence>
<name>A0A1R2BQJ3_9CILI</name>
<dbReference type="EMBL" id="MPUH01000491">
    <property type="protein sequence ID" value="OMJ79031.1"/>
    <property type="molecule type" value="Genomic_DNA"/>
</dbReference>